<reference evidence="2 3" key="1">
    <citation type="submission" date="2016-12" db="EMBL/GenBank/DDBJ databases">
        <title>Candidatus Reconcilibacillus cellulovorans genome.</title>
        <authorList>
            <person name="Kolinko S."/>
            <person name="Wu Y.-W."/>
            <person name="Tachea F."/>
            <person name="Denzel E."/>
            <person name="Hiras J."/>
            <person name="Baecker N."/>
            <person name="Chan L.J."/>
            <person name="Eichorst S.A."/>
            <person name="Frey D."/>
            <person name="Adams P.D."/>
            <person name="Pray T."/>
            <person name="Tanjore D."/>
            <person name="Petzold C.J."/>
            <person name="Gladden J.M."/>
            <person name="Simmons B.A."/>
            <person name="Singer S.W."/>
        </authorList>
    </citation>
    <scope>NUCLEOTIDE SEQUENCE [LARGE SCALE GENOMIC DNA]</scope>
    <source>
        <strain evidence="2">JTherm</strain>
    </source>
</reference>
<protein>
    <submittedName>
        <fullName evidence="2">Uncharacterized protein</fullName>
    </submittedName>
</protein>
<comment type="caution">
    <text evidence="2">The sequence shown here is derived from an EMBL/GenBank/DDBJ whole genome shotgun (WGS) entry which is preliminary data.</text>
</comment>
<dbReference type="AlphaFoldDB" id="A0A2A6DZ27"/>
<accession>A0A2A6DZ27</accession>
<dbReference type="EMBL" id="MOXJ01000027">
    <property type="protein sequence ID" value="PDO09789.1"/>
    <property type="molecule type" value="Genomic_DNA"/>
</dbReference>
<dbReference type="SUPFAM" id="SSF53448">
    <property type="entry name" value="Nucleotide-diphospho-sugar transferases"/>
    <property type="match status" value="1"/>
</dbReference>
<keyword evidence="1" id="KW-0472">Membrane</keyword>
<dbReference type="Gene3D" id="3.90.550.10">
    <property type="entry name" value="Spore Coat Polysaccharide Biosynthesis Protein SpsA, Chain A"/>
    <property type="match status" value="1"/>
</dbReference>
<evidence type="ECO:0000313" key="3">
    <source>
        <dbReference type="Proteomes" id="UP000243688"/>
    </source>
</evidence>
<evidence type="ECO:0000256" key="1">
    <source>
        <dbReference type="SAM" id="Phobius"/>
    </source>
</evidence>
<name>A0A2A6DZ27_9BACL</name>
<feature type="transmembrane region" description="Helical" evidence="1">
    <location>
        <begin position="6"/>
        <end position="23"/>
    </location>
</feature>
<dbReference type="Proteomes" id="UP000243688">
    <property type="component" value="Unassembled WGS sequence"/>
</dbReference>
<sequence length="129" mass="15085">MVSGLLWIAGCYGLVLLFVHLWHRRFAERRTPEPHFVLVTRNNQQHIEWVVRSLVWTARLRGKSIRISVLDDGSSDDTAAIVARLSRRFEGLRWAAYDGAETIASETAKSRKYWYDLRQSRRGWRVPAF</sequence>
<organism evidence="2 3">
    <name type="scientific">Candidatus Reconcilbacillus cellulovorans</name>
    <dbReference type="NCBI Taxonomy" id="1906605"/>
    <lineage>
        <taxon>Bacteria</taxon>
        <taxon>Bacillati</taxon>
        <taxon>Bacillota</taxon>
        <taxon>Bacilli</taxon>
        <taxon>Bacillales</taxon>
        <taxon>Paenibacillaceae</taxon>
        <taxon>Candidatus Reconcilbacillus</taxon>
    </lineage>
</organism>
<dbReference type="InterPro" id="IPR029044">
    <property type="entry name" value="Nucleotide-diphossugar_trans"/>
</dbReference>
<keyword evidence="1" id="KW-1133">Transmembrane helix</keyword>
<keyword evidence="1" id="KW-0812">Transmembrane</keyword>
<gene>
    <name evidence="2" type="ORF">BLM47_10580</name>
</gene>
<evidence type="ECO:0000313" key="2">
    <source>
        <dbReference type="EMBL" id="PDO09789.1"/>
    </source>
</evidence>
<proteinExistence type="predicted"/>